<feature type="transmembrane region" description="Helical" evidence="7">
    <location>
        <begin position="63"/>
        <end position="87"/>
    </location>
</feature>
<gene>
    <name evidence="9" type="ORF">K0U00_34905</name>
</gene>
<evidence type="ECO:0000256" key="3">
    <source>
        <dbReference type="ARBA" id="ARBA00022692"/>
    </source>
</evidence>
<organism evidence="9 10">
    <name type="scientific">Paenibacillus sepulcri</name>
    <dbReference type="NCBI Taxonomy" id="359917"/>
    <lineage>
        <taxon>Bacteria</taxon>
        <taxon>Bacillati</taxon>
        <taxon>Bacillota</taxon>
        <taxon>Bacilli</taxon>
        <taxon>Bacillales</taxon>
        <taxon>Paenibacillaceae</taxon>
        <taxon>Paenibacillus</taxon>
    </lineage>
</organism>
<feature type="region of interest" description="Disordered" evidence="6">
    <location>
        <begin position="1"/>
        <end position="23"/>
    </location>
</feature>
<accession>A0ABS7CE89</accession>
<protein>
    <submittedName>
        <fullName evidence="9">MFS transporter</fullName>
    </submittedName>
</protein>
<dbReference type="Proteomes" id="UP001519887">
    <property type="component" value="Unassembled WGS sequence"/>
</dbReference>
<evidence type="ECO:0000259" key="8">
    <source>
        <dbReference type="PROSITE" id="PS50850"/>
    </source>
</evidence>
<comment type="subcellular location">
    <subcellularLocation>
        <location evidence="1">Cell membrane</location>
        <topology evidence="1">Multi-pass membrane protein</topology>
    </subcellularLocation>
</comment>
<evidence type="ECO:0000256" key="7">
    <source>
        <dbReference type="SAM" id="Phobius"/>
    </source>
</evidence>
<evidence type="ECO:0000256" key="5">
    <source>
        <dbReference type="ARBA" id="ARBA00023136"/>
    </source>
</evidence>
<feature type="transmembrane region" description="Helical" evidence="7">
    <location>
        <begin position="33"/>
        <end position="51"/>
    </location>
</feature>
<keyword evidence="2" id="KW-0813">Transport</keyword>
<keyword evidence="3 7" id="KW-0812">Transmembrane</keyword>
<comment type="caution">
    <text evidence="9">The sequence shown here is derived from an EMBL/GenBank/DDBJ whole genome shotgun (WGS) entry which is preliminary data.</text>
</comment>
<feature type="compositionally biased region" description="Acidic residues" evidence="6">
    <location>
        <begin position="10"/>
        <end position="19"/>
    </location>
</feature>
<dbReference type="Gene3D" id="1.20.1250.20">
    <property type="entry name" value="MFS general substrate transporter like domains"/>
    <property type="match status" value="1"/>
</dbReference>
<dbReference type="Pfam" id="PF07690">
    <property type="entry name" value="MFS_1"/>
    <property type="match status" value="1"/>
</dbReference>
<proteinExistence type="predicted"/>
<keyword evidence="5 7" id="KW-0472">Membrane</keyword>
<dbReference type="PANTHER" id="PTHR42910">
    <property type="entry name" value="TRANSPORTER SCO4007-RELATED"/>
    <property type="match status" value="1"/>
</dbReference>
<dbReference type="InterPro" id="IPR020846">
    <property type="entry name" value="MFS_dom"/>
</dbReference>
<dbReference type="PANTHER" id="PTHR42910:SF1">
    <property type="entry name" value="MAJOR FACILITATOR SUPERFAMILY (MFS) PROFILE DOMAIN-CONTAINING PROTEIN"/>
    <property type="match status" value="1"/>
</dbReference>
<sequence length="109" mass="11474">MGENVNVQPETEEASEETVSEAAPVPALKSSTAMLFAVSCGLAVANIYYAQPLLDTLAGEFGIGQASVGMVITMTQICYALGLLLLVPLGDLVNRRRLIVTHLLLSVLA</sequence>
<keyword evidence="4 7" id="KW-1133">Transmembrane helix</keyword>
<evidence type="ECO:0000256" key="6">
    <source>
        <dbReference type="SAM" id="MobiDB-lite"/>
    </source>
</evidence>
<keyword evidence="10" id="KW-1185">Reference proteome</keyword>
<evidence type="ECO:0000256" key="4">
    <source>
        <dbReference type="ARBA" id="ARBA00022989"/>
    </source>
</evidence>
<dbReference type="PROSITE" id="PS50850">
    <property type="entry name" value="MFS"/>
    <property type="match status" value="1"/>
</dbReference>
<dbReference type="SUPFAM" id="SSF103473">
    <property type="entry name" value="MFS general substrate transporter"/>
    <property type="match status" value="1"/>
</dbReference>
<evidence type="ECO:0000313" key="10">
    <source>
        <dbReference type="Proteomes" id="UP001519887"/>
    </source>
</evidence>
<name>A0ABS7CE89_9BACL</name>
<feature type="non-terminal residue" evidence="9">
    <location>
        <position position="109"/>
    </location>
</feature>
<feature type="domain" description="Major facilitator superfamily (MFS) profile" evidence="8">
    <location>
        <begin position="32"/>
        <end position="109"/>
    </location>
</feature>
<evidence type="ECO:0000256" key="2">
    <source>
        <dbReference type="ARBA" id="ARBA00022448"/>
    </source>
</evidence>
<evidence type="ECO:0000313" key="9">
    <source>
        <dbReference type="EMBL" id="MBW7459255.1"/>
    </source>
</evidence>
<evidence type="ECO:0000256" key="1">
    <source>
        <dbReference type="ARBA" id="ARBA00004651"/>
    </source>
</evidence>
<dbReference type="InterPro" id="IPR011701">
    <property type="entry name" value="MFS"/>
</dbReference>
<dbReference type="InterPro" id="IPR036259">
    <property type="entry name" value="MFS_trans_sf"/>
</dbReference>
<dbReference type="EMBL" id="JAHZIK010001553">
    <property type="protein sequence ID" value="MBW7459255.1"/>
    <property type="molecule type" value="Genomic_DNA"/>
</dbReference>
<reference evidence="9 10" key="1">
    <citation type="submission" date="2021-07" db="EMBL/GenBank/DDBJ databases">
        <title>Paenibacillus radiodurans sp. nov., isolated from the southeastern edge of Tengger Desert.</title>
        <authorList>
            <person name="Zhang G."/>
        </authorList>
    </citation>
    <scope>NUCLEOTIDE SEQUENCE [LARGE SCALE GENOMIC DNA]</scope>
    <source>
        <strain evidence="9 10">CCM 7311</strain>
    </source>
</reference>